<keyword evidence="2" id="KW-1185">Reference proteome</keyword>
<sequence length="148" mass="16907">MFRPASHKGDFIVKEQTTSDFSGFKEMAKSLPHLDLDEDRSRVKWMSIRSLELSSSEPDIIKIKYHCEEVGSDIYESDSESDIVEFEHDSDEGGIDFDVVGLADDWSDDLNNFPDLPSFEGHPRLHPDHLDLENASPIICFRLLMMNS</sequence>
<organism evidence="1 2">
    <name type="scientific">Plakobranchus ocellatus</name>
    <dbReference type="NCBI Taxonomy" id="259542"/>
    <lineage>
        <taxon>Eukaryota</taxon>
        <taxon>Metazoa</taxon>
        <taxon>Spiralia</taxon>
        <taxon>Lophotrochozoa</taxon>
        <taxon>Mollusca</taxon>
        <taxon>Gastropoda</taxon>
        <taxon>Heterobranchia</taxon>
        <taxon>Euthyneura</taxon>
        <taxon>Panpulmonata</taxon>
        <taxon>Sacoglossa</taxon>
        <taxon>Placobranchoidea</taxon>
        <taxon>Plakobranchidae</taxon>
        <taxon>Plakobranchus</taxon>
    </lineage>
</organism>
<accession>A0AAV4BHE1</accession>
<protein>
    <submittedName>
        <fullName evidence="1">Uncharacterized protein</fullName>
    </submittedName>
</protein>
<dbReference type="Proteomes" id="UP000735302">
    <property type="component" value="Unassembled WGS sequence"/>
</dbReference>
<name>A0AAV4BHE1_9GAST</name>
<evidence type="ECO:0000313" key="2">
    <source>
        <dbReference type="Proteomes" id="UP000735302"/>
    </source>
</evidence>
<dbReference type="EMBL" id="BLXT01005065">
    <property type="protein sequence ID" value="GFO19519.1"/>
    <property type="molecule type" value="Genomic_DNA"/>
</dbReference>
<reference evidence="1 2" key="1">
    <citation type="journal article" date="2021" name="Elife">
        <title>Chloroplast acquisition without the gene transfer in kleptoplastic sea slugs, Plakobranchus ocellatus.</title>
        <authorList>
            <person name="Maeda T."/>
            <person name="Takahashi S."/>
            <person name="Yoshida T."/>
            <person name="Shimamura S."/>
            <person name="Takaki Y."/>
            <person name="Nagai Y."/>
            <person name="Toyoda A."/>
            <person name="Suzuki Y."/>
            <person name="Arimoto A."/>
            <person name="Ishii H."/>
            <person name="Satoh N."/>
            <person name="Nishiyama T."/>
            <person name="Hasebe M."/>
            <person name="Maruyama T."/>
            <person name="Minagawa J."/>
            <person name="Obokata J."/>
            <person name="Shigenobu S."/>
        </authorList>
    </citation>
    <scope>NUCLEOTIDE SEQUENCE [LARGE SCALE GENOMIC DNA]</scope>
</reference>
<evidence type="ECO:0000313" key="1">
    <source>
        <dbReference type="EMBL" id="GFO19519.1"/>
    </source>
</evidence>
<dbReference type="AlphaFoldDB" id="A0AAV4BHE1"/>
<proteinExistence type="predicted"/>
<comment type="caution">
    <text evidence="1">The sequence shown here is derived from an EMBL/GenBank/DDBJ whole genome shotgun (WGS) entry which is preliminary data.</text>
</comment>
<gene>
    <name evidence="1" type="ORF">PoB_004602400</name>
</gene>